<reference evidence="2" key="1">
    <citation type="submission" date="2016-11" db="UniProtKB">
        <authorList>
            <consortium name="WormBaseParasite"/>
        </authorList>
    </citation>
    <scope>IDENTIFICATION</scope>
    <source>
        <strain evidence="2">KR3021</strain>
    </source>
</reference>
<accession>A0AC35TJ00</accession>
<dbReference type="WBParaSite" id="RSKR_0000118600.1">
    <property type="protein sequence ID" value="RSKR_0000118600.1"/>
    <property type="gene ID" value="RSKR_0000118600"/>
</dbReference>
<evidence type="ECO:0000313" key="1">
    <source>
        <dbReference type="Proteomes" id="UP000095286"/>
    </source>
</evidence>
<evidence type="ECO:0000313" key="2">
    <source>
        <dbReference type="WBParaSite" id="RSKR_0000118600.1"/>
    </source>
</evidence>
<proteinExistence type="predicted"/>
<protein>
    <submittedName>
        <fullName evidence="2">TPT domain-containing protein</fullName>
    </submittedName>
</protein>
<organism evidence="1 2">
    <name type="scientific">Rhabditophanes sp. KR3021</name>
    <dbReference type="NCBI Taxonomy" id="114890"/>
    <lineage>
        <taxon>Eukaryota</taxon>
        <taxon>Metazoa</taxon>
        <taxon>Ecdysozoa</taxon>
        <taxon>Nematoda</taxon>
        <taxon>Chromadorea</taxon>
        <taxon>Rhabditida</taxon>
        <taxon>Tylenchina</taxon>
        <taxon>Panagrolaimomorpha</taxon>
        <taxon>Strongyloidoidea</taxon>
        <taxon>Alloionematidae</taxon>
        <taxon>Rhabditophanes</taxon>
    </lineage>
</organism>
<sequence length="324" mass="35884">MVEHPAYLRLSSGLFYAFSSILIVFANKILLTNLKFPSFVFVGLGQMVATVIILGGGHILGYTTLPKCDKLTVRRVMPLPLFYLVNLLSGLGGTQMINLPMFTVLRRFSILITMILEFFILGVTASKAVKWSVFLMIIGSIIAGVYDLSFDALGYSLITINNFATAACSVYTKQKLNSNELGQNGILFYNALFMIVPTMLITYGLGDFDLIHKYIGEGHATKLTLTLFLWCCICGFVLNYALLKCNHYNSALTTCCVGILKNLIVTYVGMISSGDYIFTLANLVGVNISVVGSLLYTYIAFSRKQKHQTRVFEIPSDKQKLLNV</sequence>
<dbReference type="Proteomes" id="UP000095286">
    <property type="component" value="Unplaced"/>
</dbReference>
<name>A0AC35TJ00_9BILA</name>